<keyword evidence="2" id="KW-1185">Reference proteome</keyword>
<accession>A0ABV5UQY0</accession>
<name>A0ABV5UQY0_9MICC</name>
<evidence type="ECO:0000313" key="1">
    <source>
        <dbReference type="EMBL" id="MFB9714249.1"/>
    </source>
</evidence>
<protein>
    <recommendedName>
        <fullName evidence="3">DUF222 domain-containing protein</fullName>
    </recommendedName>
</protein>
<dbReference type="RefSeq" id="WP_345044096.1">
    <property type="nucleotide sequence ID" value="NZ_BAABED010000001.1"/>
</dbReference>
<evidence type="ECO:0008006" key="3">
    <source>
        <dbReference type="Google" id="ProtNLM"/>
    </source>
</evidence>
<dbReference type="Proteomes" id="UP001589536">
    <property type="component" value="Unassembled WGS sequence"/>
</dbReference>
<comment type="caution">
    <text evidence="1">The sequence shown here is derived from an EMBL/GenBank/DDBJ whole genome shotgun (WGS) entry which is preliminary data.</text>
</comment>
<gene>
    <name evidence="1" type="ORF">ACFFPI_08960</name>
</gene>
<evidence type="ECO:0000313" key="2">
    <source>
        <dbReference type="Proteomes" id="UP001589536"/>
    </source>
</evidence>
<organism evidence="1 2">
    <name type="scientific">Arthrobacter methylotrophus</name>
    <dbReference type="NCBI Taxonomy" id="121291"/>
    <lineage>
        <taxon>Bacteria</taxon>
        <taxon>Bacillati</taxon>
        <taxon>Actinomycetota</taxon>
        <taxon>Actinomycetes</taxon>
        <taxon>Micrococcales</taxon>
        <taxon>Micrococcaceae</taxon>
        <taxon>Arthrobacter</taxon>
    </lineage>
</organism>
<sequence length="242" mass="25793">MTTSPSRQPQGIPAGGQFAADVHAEPDVFLASAAAPPKIMASVTLQQWQNDYAIDIETVEFDAGRILAEMATEKRRALRDNSDDADQLFDSAVRLGLVKDHDGPFSVHVQEAMAEAEETDADVYARILGAPANRPAGAVLDTPLSAYEIGARVDEDGRVSGLATMDMSDLIDNNIEGINDKIGNDLVGSELLMEPNATPVEVLDGGTILMRFEGNASAIIEGFDDEERAEYEAGRSTAANNG</sequence>
<reference evidence="1 2" key="1">
    <citation type="submission" date="2024-09" db="EMBL/GenBank/DDBJ databases">
        <authorList>
            <person name="Sun Q."/>
            <person name="Mori K."/>
        </authorList>
    </citation>
    <scope>NUCLEOTIDE SEQUENCE [LARGE SCALE GENOMIC DNA]</scope>
    <source>
        <strain evidence="1 2">JCM 13519</strain>
    </source>
</reference>
<proteinExistence type="predicted"/>
<dbReference type="EMBL" id="JBHMBH010000019">
    <property type="protein sequence ID" value="MFB9714249.1"/>
    <property type="molecule type" value="Genomic_DNA"/>
</dbReference>